<sequence length="120" mass="13316">MRTSAFFGPWDDYNFVTLALRQLRQGQMFVAAEDVVISPTYVPDLVNTSLDLLIDGESGLWHLANRGVIAWAELAWLVAKKAGLNVDCIIARPPCKNCILPLCVPVTAFSVAIAVCYYRR</sequence>
<proteinExistence type="predicted"/>
<dbReference type="Pfam" id="PF04321">
    <property type="entry name" value="RmlD_sub_bind"/>
    <property type="match status" value="1"/>
</dbReference>
<dbReference type="STRING" id="247279.NIES1031_11290"/>
<keyword evidence="3" id="KW-1185">Reference proteome</keyword>
<dbReference type="EMBL" id="MRCC01000008">
    <property type="protein sequence ID" value="OKH26343.1"/>
    <property type="molecule type" value="Genomic_DNA"/>
</dbReference>
<name>A0A1U7HRX5_9CHRO</name>
<dbReference type="SUPFAM" id="SSF51735">
    <property type="entry name" value="NAD(P)-binding Rossmann-fold domains"/>
    <property type="match status" value="1"/>
</dbReference>
<dbReference type="Gene3D" id="3.40.50.720">
    <property type="entry name" value="NAD(P)-binding Rossmann-like Domain"/>
    <property type="match status" value="1"/>
</dbReference>
<protein>
    <recommendedName>
        <fullName evidence="1">RmlD-like substrate binding domain-containing protein</fullName>
    </recommendedName>
</protein>
<dbReference type="AlphaFoldDB" id="A0A1U7HRX5"/>
<gene>
    <name evidence="2" type="ORF">NIES1031_11290</name>
</gene>
<dbReference type="Gene3D" id="3.90.25.10">
    <property type="entry name" value="UDP-galactose 4-epimerase, domain 1"/>
    <property type="match status" value="1"/>
</dbReference>
<dbReference type="InterPro" id="IPR029903">
    <property type="entry name" value="RmlD-like-bd"/>
</dbReference>
<dbReference type="RefSeq" id="WP_073549486.1">
    <property type="nucleotide sequence ID" value="NZ_CAWMVK010000042.1"/>
</dbReference>
<evidence type="ECO:0000313" key="3">
    <source>
        <dbReference type="Proteomes" id="UP000185984"/>
    </source>
</evidence>
<evidence type="ECO:0000313" key="2">
    <source>
        <dbReference type="EMBL" id="OKH26343.1"/>
    </source>
</evidence>
<comment type="caution">
    <text evidence="2">The sequence shown here is derived from an EMBL/GenBank/DDBJ whole genome shotgun (WGS) entry which is preliminary data.</text>
</comment>
<dbReference type="Proteomes" id="UP000185984">
    <property type="component" value="Unassembled WGS sequence"/>
</dbReference>
<organism evidence="2 3">
    <name type="scientific">Chroogloeocystis siderophila 5.2 s.c.1</name>
    <dbReference type="NCBI Taxonomy" id="247279"/>
    <lineage>
        <taxon>Bacteria</taxon>
        <taxon>Bacillati</taxon>
        <taxon>Cyanobacteriota</taxon>
        <taxon>Cyanophyceae</taxon>
        <taxon>Oscillatoriophycideae</taxon>
        <taxon>Chroococcales</taxon>
        <taxon>Chroococcaceae</taxon>
        <taxon>Chroogloeocystis</taxon>
    </lineage>
</organism>
<feature type="domain" description="RmlD-like substrate binding" evidence="1">
    <location>
        <begin position="1"/>
        <end position="88"/>
    </location>
</feature>
<accession>A0A1U7HRX5</accession>
<reference evidence="2 3" key="1">
    <citation type="submission" date="2016-11" db="EMBL/GenBank/DDBJ databases">
        <title>Draft Genome Sequences of Nine Cyanobacterial Strains from Diverse Habitats.</title>
        <authorList>
            <person name="Zhu T."/>
            <person name="Hou S."/>
            <person name="Lu X."/>
            <person name="Hess W.R."/>
        </authorList>
    </citation>
    <scope>NUCLEOTIDE SEQUENCE [LARGE SCALE GENOMIC DNA]</scope>
    <source>
        <strain evidence="2 3">5.2 s.c.1</strain>
    </source>
</reference>
<dbReference type="InterPro" id="IPR036291">
    <property type="entry name" value="NAD(P)-bd_dom_sf"/>
</dbReference>
<evidence type="ECO:0000259" key="1">
    <source>
        <dbReference type="Pfam" id="PF04321"/>
    </source>
</evidence>